<accession>A0A537LRA8</accession>
<dbReference type="Proteomes" id="UP000318661">
    <property type="component" value="Unassembled WGS sequence"/>
</dbReference>
<reference evidence="3 4" key="1">
    <citation type="journal article" date="2019" name="Nat. Microbiol.">
        <title>Mediterranean grassland soil C-N compound turnover is dependent on rainfall and depth, and is mediated by genomically divergent microorganisms.</title>
        <authorList>
            <person name="Diamond S."/>
            <person name="Andeer P.F."/>
            <person name="Li Z."/>
            <person name="Crits-Christoph A."/>
            <person name="Burstein D."/>
            <person name="Anantharaman K."/>
            <person name="Lane K.R."/>
            <person name="Thomas B.C."/>
            <person name="Pan C."/>
            <person name="Northen T.R."/>
            <person name="Banfield J.F."/>
        </authorList>
    </citation>
    <scope>NUCLEOTIDE SEQUENCE [LARGE SCALE GENOMIC DNA]</scope>
    <source>
        <strain evidence="3">NP_2</strain>
    </source>
</reference>
<evidence type="ECO:0008006" key="5">
    <source>
        <dbReference type="Google" id="ProtNLM"/>
    </source>
</evidence>
<gene>
    <name evidence="3" type="ORF">E6G99_00330</name>
</gene>
<comment type="caution">
    <text evidence="3">The sequence shown here is derived from an EMBL/GenBank/DDBJ whole genome shotgun (WGS) entry which is preliminary data.</text>
</comment>
<evidence type="ECO:0000313" key="3">
    <source>
        <dbReference type="EMBL" id="TMJ10472.1"/>
    </source>
</evidence>
<dbReference type="InterPro" id="IPR015915">
    <property type="entry name" value="Kelch-typ_b-propeller"/>
</dbReference>
<dbReference type="SMART" id="SM00612">
    <property type="entry name" value="Kelch"/>
    <property type="match status" value="1"/>
</dbReference>
<evidence type="ECO:0000256" key="2">
    <source>
        <dbReference type="ARBA" id="ARBA00022737"/>
    </source>
</evidence>
<dbReference type="PANTHER" id="PTHR45632:SF3">
    <property type="entry name" value="KELCH-LIKE PROTEIN 32"/>
    <property type="match status" value="1"/>
</dbReference>
<dbReference type="InterPro" id="IPR006652">
    <property type="entry name" value="Kelch_1"/>
</dbReference>
<keyword evidence="1" id="KW-0880">Kelch repeat</keyword>
<evidence type="ECO:0000313" key="4">
    <source>
        <dbReference type="Proteomes" id="UP000318661"/>
    </source>
</evidence>
<organism evidence="3 4">
    <name type="scientific">Candidatus Segetimicrobium genomatis</name>
    <dbReference type="NCBI Taxonomy" id="2569760"/>
    <lineage>
        <taxon>Bacteria</taxon>
        <taxon>Bacillati</taxon>
        <taxon>Candidatus Sysuimicrobiota</taxon>
        <taxon>Candidatus Sysuimicrobiia</taxon>
        <taxon>Candidatus Sysuimicrobiales</taxon>
        <taxon>Candidatus Segetimicrobiaceae</taxon>
        <taxon>Candidatus Segetimicrobium</taxon>
    </lineage>
</organism>
<proteinExistence type="predicted"/>
<dbReference type="Gene3D" id="2.120.10.80">
    <property type="entry name" value="Kelch-type beta propeller"/>
    <property type="match status" value="1"/>
</dbReference>
<dbReference type="PANTHER" id="PTHR45632">
    <property type="entry name" value="LD33804P"/>
    <property type="match status" value="1"/>
</dbReference>
<feature type="non-terminal residue" evidence="3">
    <location>
        <position position="1"/>
    </location>
</feature>
<dbReference type="SUPFAM" id="SSF117281">
    <property type="entry name" value="Kelch motif"/>
    <property type="match status" value="1"/>
</dbReference>
<dbReference type="Pfam" id="PF01344">
    <property type="entry name" value="Kelch_1"/>
    <property type="match status" value="1"/>
</dbReference>
<dbReference type="AlphaFoldDB" id="A0A537LRA8"/>
<evidence type="ECO:0000256" key="1">
    <source>
        <dbReference type="ARBA" id="ARBA00022441"/>
    </source>
</evidence>
<sequence length="88" mass="9040">FAAGVVNQVLYAVGGETDDGLVGIVEAYDPIANRWTSKAALPSGRFLHAAGAANGILYVTGGVSAHKGGAPPNDLIAYFPRDLLAFKP</sequence>
<keyword evidence="2" id="KW-0677">Repeat</keyword>
<protein>
    <recommendedName>
        <fullName evidence="5">Galactose oxidase</fullName>
    </recommendedName>
</protein>
<name>A0A537LRA8_9BACT</name>
<dbReference type="EMBL" id="VBAJ01000010">
    <property type="protein sequence ID" value="TMJ10472.1"/>
    <property type="molecule type" value="Genomic_DNA"/>
</dbReference>